<accession>A0A2M6XUA3</accession>
<dbReference type="AlphaFoldDB" id="A0A2M6XUA3"/>
<reference evidence="2" key="1">
    <citation type="submission" date="2017-09" db="EMBL/GenBank/DDBJ databases">
        <title>Depth-based differentiation of microbial function through sediment-hosted aquifers and enrichment of novel symbionts in the deep terrestrial subsurface.</title>
        <authorList>
            <person name="Probst A.J."/>
            <person name="Ladd B."/>
            <person name="Jarett J.K."/>
            <person name="Geller-Mcgrath D.E."/>
            <person name="Sieber C.M.K."/>
            <person name="Emerson J.B."/>
            <person name="Anantharaman K."/>
            <person name="Thomas B.C."/>
            <person name="Malmstrom R."/>
            <person name="Stieglmeier M."/>
            <person name="Klingl A."/>
            <person name="Woyke T."/>
            <person name="Ryan C.M."/>
            <person name="Banfield J.F."/>
        </authorList>
    </citation>
    <scope>NUCLEOTIDE SEQUENCE [LARGE SCALE GENOMIC DNA]</scope>
</reference>
<protein>
    <recommendedName>
        <fullName evidence="3">DUF4325 domain-containing protein</fullName>
    </recommendedName>
</protein>
<evidence type="ECO:0008006" key="3">
    <source>
        <dbReference type="Google" id="ProtNLM"/>
    </source>
</evidence>
<sequence length="150" mass="17261">MIIELKKFGTTLISRQTGREAFSALQPFLKDVKEKETVEVNFGGVLTFSPSWGDEFLTPLLNIYGERLILRNTSNLSVQATLDILEKTMKTKQRKIYWCQCSRNISKHIKRGSSSVDTKKVCPECGGRIFEEDAKNHFNLYLKRNPKRSE</sequence>
<dbReference type="EMBL" id="PEXQ01000049">
    <property type="protein sequence ID" value="PIU15209.1"/>
    <property type="molecule type" value="Genomic_DNA"/>
</dbReference>
<proteinExistence type="predicted"/>
<name>A0A2M6XUA3_9BACT</name>
<organism evidence="1 2">
    <name type="scientific">bacterium (Candidatus Gribaldobacteria) CG08_land_8_20_14_0_20_39_15</name>
    <dbReference type="NCBI Taxonomy" id="2014273"/>
    <lineage>
        <taxon>Bacteria</taxon>
        <taxon>Candidatus Gribaldobacteria</taxon>
    </lineage>
</organism>
<evidence type="ECO:0000313" key="2">
    <source>
        <dbReference type="Proteomes" id="UP000229784"/>
    </source>
</evidence>
<dbReference type="Proteomes" id="UP000229784">
    <property type="component" value="Unassembled WGS sequence"/>
</dbReference>
<gene>
    <name evidence="1" type="ORF">COT20_02000</name>
</gene>
<evidence type="ECO:0000313" key="1">
    <source>
        <dbReference type="EMBL" id="PIU15209.1"/>
    </source>
</evidence>
<comment type="caution">
    <text evidence="1">The sequence shown here is derived from an EMBL/GenBank/DDBJ whole genome shotgun (WGS) entry which is preliminary data.</text>
</comment>